<evidence type="ECO:0000256" key="2">
    <source>
        <dbReference type="SAM" id="MobiDB-lite"/>
    </source>
</evidence>
<dbReference type="Pfam" id="PF01464">
    <property type="entry name" value="SLT"/>
    <property type="match status" value="1"/>
</dbReference>
<dbReference type="InterPro" id="IPR023346">
    <property type="entry name" value="Lysozyme-like_dom_sf"/>
</dbReference>
<gene>
    <name evidence="5" type="ORF">GCM10008024_06090</name>
    <name evidence="6" type="ORF">SAMN05444006_102266</name>
</gene>
<dbReference type="AlphaFoldDB" id="A0AAN4UNP9"/>
<evidence type="ECO:0000313" key="6">
    <source>
        <dbReference type="EMBL" id="SDW29465.1"/>
    </source>
</evidence>
<dbReference type="Proteomes" id="UP000199541">
    <property type="component" value="Unassembled WGS sequence"/>
</dbReference>
<reference evidence="6 7" key="2">
    <citation type="submission" date="2016-10" db="EMBL/GenBank/DDBJ databases">
        <authorList>
            <person name="Varghese N."/>
            <person name="Submissions S."/>
        </authorList>
    </citation>
    <scope>NUCLEOTIDE SEQUENCE [LARGE SCALE GENOMIC DNA]</scope>
    <source>
        <strain evidence="6 7">DSM 24802</strain>
    </source>
</reference>
<dbReference type="RefSeq" id="WP_035841701.1">
    <property type="nucleotide sequence ID" value="NZ_BNAB01000002.1"/>
</dbReference>
<reference evidence="5" key="1">
    <citation type="journal article" date="2014" name="Int. J. Syst. Evol. Microbiol.">
        <title>Complete genome sequence of Corynebacterium casei LMG S-19264T (=DSM 44701T), isolated from a smear-ripened cheese.</title>
        <authorList>
            <consortium name="US DOE Joint Genome Institute (JGI-PGF)"/>
            <person name="Walter F."/>
            <person name="Albersmeier A."/>
            <person name="Kalinowski J."/>
            <person name="Ruckert C."/>
        </authorList>
    </citation>
    <scope>NUCLEOTIDE SEQUENCE</scope>
    <source>
        <strain evidence="5">CGMCC 1.10859</strain>
    </source>
</reference>
<dbReference type="EMBL" id="FNOB01000002">
    <property type="protein sequence ID" value="SDW29465.1"/>
    <property type="molecule type" value="Genomic_DNA"/>
</dbReference>
<proteinExistence type="inferred from homology"/>
<evidence type="ECO:0000256" key="3">
    <source>
        <dbReference type="SAM" id="SignalP"/>
    </source>
</evidence>
<dbReference type="InterPro" id="IPR008258">
    <property type="entry name" value="Transglycosylase_SLT_dom_1"/>
</dbReference>
<dbReference type="SUPFAM" id="SSF53955">
    <property type="entry name" value="Lysozyme-like"/>
    <property type="match status" value="1"/>
</dbReference>
<comment type="similarity">
    <text evidence="1">Belongs to the virb1 family.</text>
</comment>
<sequence length="283" mass="29826">MKRPIRPLLAASLLTALAAVPAGADGWAGFYTPTERPDPPAAVSAAPGSPAGRRARPVVSADACLSAIMSAQARYDIPGNLLLAVGLQEAGLKRGGRLTVWPWTVNAAGDGRMFDTADRAKAWVRARQAAGVTSIDVGCMQVNLRWHPDAFTSLDQAFDPAANVDYAARFLRDLHARTGNWLKAAGSYHSLNDKARNRYLASLSRNIEVANARAPGLADRLGARVLTASAAAPPAAAPQPAAPEPQPGIGWWAALSGGADAPRVSIYSTHALQPVLPNFRQEF</sequence>
<evidence type="ECO:0000256" key="1">
    <source>
        <dbReference type="ARBA" id="ARBA00009387"/>
    </source>
</evidence>
<dbReference type="EMBL" id="BNAB01000002">
    <property type="protein sequence ID" value="GHD99292.1"/>
    <property type="molecule type" value="Genomic_DNA"/>
</dbReference>
<evidence type="ECO:0000313" key="7">
    <source>
        <dbReference type="Proteomes" id="UP000199541"/>
    </source>
</evidence>
<feature type="chain" id="PRO_5042842168" evidence="3">
    <location>
        <begin position="25"/>
        <end position="283"/>
    </location>
</feature>
<feature type="domain" description="Transglycosylase SLT" evidence="4">
    <location>
        <begin position="127"/>
        <end position="190"/>
    </location>
</feature>
<accession>A0AAN4UNP9</accession>
<feature type="signal peptide" evidence="3">
    <location>
        <begin position="1"/>
        <end position="24"/>
    </location>
</feature>
<protein>
    <submittedName>
        <fullName evidence="6">Transglycosylase SLT domain-containing protein</fullName>
    </submittedName>
</protein>
<evidence type="ECO:0000313" key="8">
    <source>
        <dbReference type="Proteomes" id="UP000634647"/>
    </source>
</evidence>
<dbReference type="Gene3D" id="1.10.530.10">
    <property type="match status" value="1"/>
</dbReference>
<keyword evidence="3" id="KW-0732">Signal</keyword>
<dbReference type="Proteomes" id="UP000634647">
    <property type="component" value="Unassembled WGS sequence"/>
</dbReference>
<evidence type="ECO:0000259" key="4">
    <source>
        <dbReference type="Pfam" id="PF01464"/>
    </source>
</evidence>
<feature type="compositionally biased region" description="Low complexity" evidence="2">
    <location>
        <begin position="41"/>
        <end position="52"/>
    </location>
</feature>
<reference evidence="5" key="3">
    <citation type="submission" date="2023-06" db="EMBL/GenBank/DDBJ databases">
        <authorList>
            <person name="Sun Q."/>
            <person name="Zhou Y."/>
        </authorList>
    </citation>
    <scope>NUCLEOTIDE SEQUENCE</scope>
    <source>
        <strain evidence="5">CGMCC 1.10859</strain>
    </source>
</reference>
<organism evidence="5 8">
    <name type="scientific">Allgaiera indica</name>
    <dbReference type="NCBI Taxonomy" id="765699"/>
    <lineage>
        <taxon>Bacteria</taxon>
        <taxon>Pseudomonadati</taxon>
        <taxon>Pseudomonadota</taxon>
        <taxon>Alphaproteobacteria</taxon>
        <taxon>Rhodobacterales</taxon>
        <taxon>Paracoccaceae</taxon>
        <taxon>Allgaiera</taxon>
    </lineage>
</organism>
<feature type="region of interest" description="Disordered" evidence="2">
    <location>
        <begin position="31"/>
        <end position="54"/>
    </location>
</feature>
<dbReference type="CDD" id="cd13400">
    <property type="entry name" value="LT_IagB-like"/>
    <property type="match status" value="1"/>
</dbReference>
<keyword evidence="7" id="KW-1185">Reference proteome</keyword>
<name>A0AAN4UNP9_9RHOB</name>
<comment type="caution">
    <text evidence="5">The sequence shown here is derived from an EMBL/GenBank/DDBJ whole genome shotgun (WGS) entry which is preliminary data.</text>
</comment>
<evidence type="ECO:0000313" key="5">
    <source>
        <dbReference type="EMBL" id="GHD99292.1"/>
    </source>
</evidence>